<organism evidence="2 3">
    <name type="scientific">Chelydra serpentina</name>
    <name type="common">Snapping turtle</name>
    <name type="synonym">Testudo serpentina</name>
    <dbReference type="NCBI Taxonomy" id="8475"/>
    <lineage>
        <taxon>Eukaryota</taxon>
        <taxon>Metazoa</taxon>
        <taxon>Chordata</taxon>
        <taxon>Craniata</taxon>
        <taxon>Vertebrata</taxon>
        <taxon>Euteleostomi</taxon>
        <taxon>Archelosauria</taxon>
        <taxon>Testudinata</taxon>
        <taxon>Testudines</taxon>
        <taxon>Cryptodira</taxon>
        <taxon>Durocryptodira</taxon>
        <taxon>Americhelydia</taxon>
        <taxon>Chelydroidea</taxon>
        <taxon>Chelydridae</taxon>
        <taxon>Chelydra</taxon>
    </lineage>
</organism>
<feature type="compositionally biased region" description="Basic and acidic residues" evidence="1">
    <location>
        <begin position="301"/>
        <end position="319"/>
    </location>
</feature>
<feature type="compositionally biased region" description="Polar residues" evidence="1">
    <location>
        <begin position="413"/>
        <end position="426"/>
    </location>
</feature>
<feature type="compositionally biased region" description="Low complexity" evidence="1">
    <location>
        <begin position="527"/>
        <end position="537"/>
    </location>
</feature>
<feature type="region of interest" description="Disordered" evidence="1">
    <location>
        <begin position="232"/>
        <end position="321"/>
    </location>
</feature>
<dbReference type="Proteomes" id="UP000694403">
    <property type="component" value="Unplaced"/>
</dbReference>
<sequence>AQSQLLQSVLTHTQSQLHPRAKVHLLEPQRLHPPEPPSPQLQLQALEAHLHQSPSPQGSKQRFVPLTSICFPDSLLQDEDRSFFPGMEDMFGPGACGPDDFPKPGCGEDEPPSLERAEGLKGGAGGYDMLPLPSTVNAEPLGLIQAGHGGPEGAAKPGLTSPIFCSSKPKKLLKTTSFHLLKKRDPPFQPPKKAYAQEYEFQDDEDKADVPADIRLNSRRLPDLLPDLISSCRTRPSLRGVPGGRAGAAEGSRGAGSLERGASPSGAVPAAPLSPVLPLDQAGGAQGRRGGPGGAAPSRAGTREKIKAKIREVEEKQPEMKSGFMASFLDFLKSGKRQQLPTAATSPPKTPRPPTAQPPFGLAPPLLPGALDGAEGEGLVMSCTSPCKRLDEELKRNLETLPSFSSDEEDSVGKNQDLQKSISSAISALDDPAERKEGAGPACSPCAPRVLLECPPTPCLPPEDARPLHLAKKQETAAVCGETDEEEAESGGEGIFRERDEFVIRVEDIQALKVRGTGRAGGGGQCWAGRGLRVGSE</sequence>
<feature type="compositionally biased region" description="Low complexity" evidence="1">
    <location>
        <begin position="247"/>
        <end position="283"/>
    </location>
</feature>
<evidence type="ECO:0000313" key="3">
    <source>
        <dbReference type="Proteomes" id="UP000694403"/>
    </source>
</evidence>
<dbReference type="Ensembl" id="ENSCSRT00000019712.1">
    <property type="protein sequence ID" value="ENSCSRP00000018851.1"/>
    <property type="gene ID" value="ENSCSRG00000014298.1"/>
</dbReference>
<proteinExistence type="predicted"/>
<evidence type="ECO:0000256" key="1">
    <source>
        <dbReference type="SAM" id="MobiDB-lite"/>
    </source>
</evidence>
<dbReference type="PANTHER" id="PTHR14709:SF1">
    <property type="entry name" value="PROLINE-RICH PROTEIN 12"/>
    <property type="match status" value="1"/>
</dbReference>
<dbReference type="AlphaFoldDB" id="A0A8C3SUT5"/>
<dbReference type="InterPro" id="IPR052466">
    <property type="entry name" value="DNA_MethProtect_Complex"/>
</dbReference>
<feature type="compositionally biased region" description="Gly residues" evidence="1">
    <location>
        <begin position="284"/>
        <end position="294"/>
    </location>
</feature>
<feature type="region of interest" description="Disordered" evidence="1">
    <location>
        <begin position="517"/>
        <end position="537"/>
    </location>
</feature>
<feature type="region of interest" description="Disordered" evidence="1">
    <location>
        <begin position="400"/>
        <end position="442"/>
    </location>
</feature>
<reference evidence="2" key="2">
    <citation type="submission" date="2025-09" db="UniProtKB">
        <authorList>
            <consortium name="Ensembl"/>
        </authorList>
    </citation>
    <scope>IDENTIFICATION</scope>
</reference>
<reference evidence="2" key="1">
    <citation type="submission" date="2025-08" db="UniProtKB">
        <authorList>
            <consortium name="Ensembl"/>
        </authorList>
    </citation>
    <scope>IDENTIFICATION</scope>
</reference>
<evidence type="ECO:0000313" key="2">
    <source>
        <dbReference type="Ensembl" id="ENSCSRP00000018851.1"/>
    </source>
</evidence>
<feature type="compositionally biased region" description="Pro residues" evidence="1">
    <location>
        <begin position="348"/>
        <end position="367"/>
    </location>
</feature>
<feature type="region of interest" description="Disordered" evidence="1">
    <location>
        <begin position="335"/>
        <end position="375"/>
    </location>
</feature>
<dbReference type="PANTHER" id="PTHR14709">
    <property type="entry name" value="GLUTAMINE AND SERINE-RICH PROTEIN 1-RELATED"/>
    <property type="match status" value="1"/>
</dbReference>
<accession>A0A8C3SUT5</accession>
<name>A0A8C3SUT5_CHESE</name>
<protein>
    <submittedName>
        <fullName evidence="2">Proline rich 12</fullName>
    </submittedName>
</protein>
<keyword evidence="3" id="KW-1185">Reference proteome</keyword>